<dbReference type="InterPro" id="IPR027904">
    <property type="entry name" value="DUF4587"/>
</dbReference>
<feature type="compositionally biased region" description="Polar residues" evidence="1">
    <location>
        <begin position="185"/>
        <end position="195"/>
    </location>
</feature>
<organism evidence="3 4">
    <name type="scientific">Solea senegalensis</name>
    <name type="common">Senegalese sole</name>
    <dbReference type="NCBI Taxonomy" id="28829"/>
    <lineage>
        <taxon>Eukaryota</taxon>
        <taxon>Metazoa</taxon>
        <taxon>Chordata</taxon>
        <taxon>Craniata</taxon>
        <taxon>Vertebrata</taxon>
        <taxon>Euteleostomi</taxon>
        <taxon>Actinopterygii</taxon>
        <taxon>Neopterygii</taxon>
        <taxon>Teleostei</taxon>
        <taxon>Neoteleostei</taxon>
        <taxon>Acanthomorphata</taxon>
        <taxon>Carangaria</taxon>
        <taxon>Pleuronectiformes</taxon>
        <taxon>Pleuronectoidei</taxon>
        <taxon>Soleidae</taxon>
        <taxon>Solea</taxon>
    </lineage>
</organism>
<evidence type="ECO:0000259" key="2">
    <source>
        <dbReference type="Pfam" id="PF15248"/>
    </source>
</evidence>
<dbReference type="Proteomes" id="UP000693946">
    <property type="component" value="Linkage Group LG19"/>
</dbReference>
<accession>A0AAV6RJI9</accession>
<dbReference type="InterPro" id="IPR038915">
    <property type="entry name" value="PRR29-like"/>
</dbReference>
<dbReference type="Pfam" id="PF15248">
    <property type="entry name" value="DUF4587"/>
    <property type="match status" value="1"/>
</dbReference>
<evidence type="ECO:0000256" key="1">
    <source>
        <dbReference type="SAM" id="MobiDB-lite"/>
    </source>
</evidence>
<feature type="domain" description="DUF4587" evidence="2">
    <location>
        <begin position="51"/>
        <end position="112"/>
    </location>
</feature>
<keyword evidence="4" id="KW-1185">Reference proteome</keyword>
<feature type="compositionally biased region" description="Polar residues" evidence="1">
    <location>
        <begin position="167"/>
        <end position="178"/>
    </location>
</feature>
<dbReference type="EMBL" id="JAGKHQ010000011">
    <property type="protein sequence ID" value="KAG7505443.1"/>
    <property type="molecule type" value="Genomic_DNA"/>
</dbReference>
<dbReference type="AlphaFoldDB" id="A0AAV6RJI9"/>
<evidence type="ECO:0000313" key="3">
    <source>
        <dbReference type="EMBL" id="KAG7505443.1"/>
    </source>
</evidence>
<gene>
    <name evidence="3" type="ORF">JOB18_031600</name>
</gene>
<proteinExistence type="predicted"/>
<comment type="caution">
    <text evidence="3">The sequence shown here is derived from an EMBL/GenBank/DDBJ whole genome shotgun (WGS) entry which is preliminary data.</text>
</comment>
<protein>
    <recommendedName>
        <fullName evidence="2">DUF4587 domain-containing protein</fullName>
    </recommendedName>
</protein>
<evidence type="ECO:0000313" key="4">
    <source>
        <dbReference type="Proteomes" id="UP000693946"/>
    </source>
</evidence>
<reference evidence="3 4" key="1">
    <citation type="journal article" date="2021" name="Sci. Rep.">
        <title>Chromosome anchoring in Senegalese sole (Solea senegalensis) reveals sex-associated markers and genome rearrangements in flatfish.</title>
        <authorList>
            <person name="Guerrero-Cozar I."/>
            <person name="Gomez-Garrido J."/>
            <person name="Berbel C."/>
            <person name="Martinez-Blanch J.F."/>
            <person name="Alioto T."/>
            <person name="Claros M.G."/>
            <person name="Gagnaire P.A."/>
            <person name="Manchado M."/>
        </authorList>
    </citation>
    <scope>NUCLEOTIDE SEQUENCE [LARGE SCALE GENOMIC DNA]</scope>
    <source>
        <strain evidence="3">Sse05_10M</strain>
    </source>
</reference>
<dbReference type="PANTHER" id="PTHR28604">
    <property type="match status" value="1"/>
</dbReference>
<dbReference type="PANTHER" id="PTHR28604:SF1">
    <property type="entry name" value="PROLINE-RICH PROTEIN 29"/>
    <property type="match status" value="1"/>
</dbReference>
<name>A0AAV6RJI9_SOLSE</name>
<feature type="region of interest" description="Disordered" evidence="1">
    <location>
        <begin position="124"/>
        <end position="195"/>
    </location>
</feature>
<sequence>MAWTEDIYPHLEPCDPSSFQTFAQPTTILQQQQLPVTITPPGLAPSIRPGGHVKEDLVELMMIQNQVIMSNMTMAALGSFGDADPLLAPEPPRELALIEEDEADPKIYHHYYPSPPHLSLPPWLPPQATFVHQEDTSNPTSSSWPHRDRPAVHHPPPPLQPGHSDTEGITSVAATTQHHPADCPLTSSAPQDLTR</sequence>